<proteinExistence type="predicted"/>
<dbReference type="GO" id="GO:0071949">
    <property type="term" value="F:FAD binding"/>
    <property type="evidence" value="ECO:0007669"/>
    <property type="project" value="InterPro"/>
</dbReference>
<dbReference type="Proteomes" id="UP000198518">
    <property type="component" value="Unassembled WGS sequence"/>
</dbReference>
<name>A0A1I0PTE3_9EURY</name>
<feature type="domain" description="FAD-binding" evidence="3">
    <location>
        <begin position="11"/>
        <end position="45"/>
    </location>
</feature>
<evidence type="ECO:0000256" key="1">
    <source>
        <dbReference type="ARBA" id="ARBA00022630"/>
    </source>
</evidence>
<dbReference type="SUPFAM" id="SSF51905">
    <property type="entry name" value="FAD/NAD(P)-binding domain"/>
    <property type="match status" value="1"/>
</dbReference>
<keyword evidence="1" id="KW-0285">Flavoprotein</keyword>
<dbReference type="InterPro" id="IPR002938">
    <property type="entry name" value="FAD-bd"/>
</dbReference>
<evidence type="ECO:0000259" key="3">
    <source>
        <dbReference type="Pfam" id="PF01494"/>
    </source>
</evidence>
<reference evidence="4 5" key="1">
    <citation type="submission" date="2016-10" db="EMBL/GenBank/DDBJ databases">
        <authorList>
            <person name="de Groot N.N."/>
        </authorList>
    </citation>
    <scope>NUCLEOTIDE SEQUENCE [LARGE SCALE GENOMIC DNA]</scope>
    <source>
        <strain evidence="4 5">CGMCC 1.5337</strain>
    </source>
</reference>
<dbReference type="PRINTS" id="PR00469">
    <property type="entry name" value="PNDRDTASEII"/>
</dbReference>
<evidence type="ECO:0000313" key="4">
    <source>
        <dbReference type="EMBL" id="SEW17649.1"/>
    </source>
</evidence>
<dbReference type="PANTHER" id="PTHR48105">
    <property type="entry name" value="THIOREDOXIN REDUCTASE 1-RELATED-RELATED"/>
    <property type="match status" value="1"/>
</dbReference>
<dbReference type="EMBL" id="FOJA01000001">
    <property type="protein sequence ID" value="SEW17649.1"/>
    <property type="molecule type" value="Genomic_DNA"/>
</dbReference>
<sequence>MTDSDVDEDRDVVVVGGGPAGCSAGVFTARYGLDTLVFDRGNAALQRCAFVENYPGFPGGVDVPTLLGLFRDHAREAGCDRVEDTVERVDRPNDGDGFVVETQDGRRVRASYVLAAAWYDGSYLRPVVGEAGFEVHDHHGETSERFDHEYADDDGRTPVDGLYVASPGGDRSAQAVIAAGNGAHVARCLLADHRRARGFPDGVAAHYDWKRPDSEFAGEWGDRDRWREWFEREAGDDHGLDDETFAELRESDIDRAFDTLLTDEEIERRTEAGYHRLLDHVDDEYIESYLDAQN</sequence>
<keyword evidence="2" id="KW-0560">Oxidoreductase</keyword>
<organism evidence="4 5">
    <name type="scientific">Halobacterium jilantaiense</name>
    <dbReference type="NCBI Taxonomy" id="355548"/>
    <lineage>
        <taxon>Archaea</taxon>
        <taxon>Methanobacteriati</taxon>
        <taxon>Methanobacteriota</taxon>
        <taxon>Stenosarchaea group</taxon>
        <taxon>Halobacteria</taxon>
        <taxon>Halobacteriales</taxon>
        <taxon>Halobacteriaceae</taxon>
        <taxon>Halobacterium</taxon>
    </lineage>
</organism>
<keyword evidence="5" id="KW-1185">Reference proteome</keyword>
<evidence type="ECO:0000313" key="5">
    <source>
        <dbReference type="Proteomes" id="UP000198518"/>
    </source>
</evidence>
<protein>
    <submittedName>
        <fullName evidence="4">Pyridine nucleotide-disulphide oxidoreductase</fullName>
    </submittedName>
</protein>
<dbReference type="InterPro" id="IPR036188">
    <property type="entry name" value="FAD/NAD-bd_sf"/>
</dbReference>
<dbReference type="Pfam" id="PF01494">
    <property type="entry name" value="FAD_binding_3"/>
    <property type="match status" value="1"/>
</dbReference>
<dbReference type="Gene3D" id="3.50.50.60">
    <property type="entry name" value="FAD/NAD(P)-binding domain"/>
    <property type="match status" value="1"/>
</dbReference>
<accession>A0A1I0PTE3</accession>
<evidence type="ECO:0000256" key="2">
    <source>
        <dbReference type="ARBA" id="ARBA00023002"/>
    </source>
</evidence>
<dbReference type="STRING" id="355548.SAMN04487945_1936"/>
<gene>
    <name evidence="4" type="ORF">SAMN04487945_1936</name>
</gene>
<dbReference type="RefSeq" id="WP_089669187.1">
    <property type="nucleotide sequence ID" value="NZ_FOJA01000001.1"/>
</dbReference>
<dbReference type="OrthoDB" id="214187at2157"/>
<dbReference type="InterPro" id="IPR050097">
    <property type="entry name" value="Ferredoxin-NADP_redctase_2"/>
</dbReference>
<dbReference type="AlphaFoldDB" id="A0A1I0PTE3"/>
<dbReference type="GO" id="GO:0016491">
    <property type="term" value="F:oxidoreductase activity"/>
    <property type="evidence" value="ECO:0007669"/>
    <property type="project" value="UniProtKB-KW"/>
</dbReference>